<protein>
    <recommendedName>
        <fullName evidence="2">Endosome-associated-trafficking regulator 1</fullName>
    </recommendedName>
</protein>
<proteinExistence type="inferred from homology"/>
<evidence type="ECO:0000256" key="4">
    <source>
        <dbReference type="SAM" id="MobiDB-lite"/>
    </source>
</evidence>
<dbReference type="InterPro" id="IPR026757">
    <property type="entry name" value="ENTR1"/>
</dbReference>
<keyword evidence="6" id="KW-1185">Reference proteome</keyword>
<sequence>MAKDNNNINIADELSSSSGGSNKASSSSADALKQQGNTSRPATTTTDQQPLNYGGRAGGGGGGRTNGVLLGSQSADGGSGGDLQQQQTTTTINFQRSTTGSSGGPADSETGAIPELPRREENPFSFKHFLKRDSSLGSASASSSGVTSNGTIINHSRSTSNINGNNHNLGSSSFNSLNNSNNLINNNNMATGSSILSSTGICNASASPSKSATTSSLHNTSTTGAKPKIPQFQSVNTLSSESKMKRSPRFPSFDSQSSLSDLADDKFMSNIYHSRSNNSFNSDYPLGGGGSTSGGSQYVQRSYSNYDMESPGSADSPRLAGSQNLHNSPNFGGRSRENLASTHRLGTSEFSAALPDFVQDHLVMEQWYTLGGSPKSVSPVSVDFDQLPDFTVNNLDAEAGGRGHGPIINDMPFDLTYNSAPAGGANPASGANLNSSNRNRTPLRNTSPNVPLDLPPQNLDFSFDLPRRRVTPPPELPPDLTDNNTSGPRSGFYFSDMDRNHSPPASGSAADKIHRLPDFLSDGPIHSSGRLADVTHDTPHFNSPDADASHHQQRLQIERQENDRLRREVEDNRRIIAEQARRIKDLEKTVETAKSNASLAQTVEGFEGNLDKSYLRATTAETQVIKLRQKIKRLNAEIETLRQENDILKEEGAVGGTGAGVSDGACGGGAPSGVAGSRGFSAARHNSRRPFSRAQELSHELRQAAASAESNLRQLLTGVDNLRMMASTIENIERIDITHPDDFLSDSDDNDLLGPAL</sequence>
<feature type="region of interest" description="Disordered" evidence="4">
    <location>
        <begin position="527"/>
        <end position="553"/>
    </location>
</feature>
<accession>A0A903TWX7</accession>
<dbReference type="AlphaFoldDB" id="A0A903TWX7"/>
<comment type="similarity">
    <text evidence="1">Belongs to the ENTR1 family.</text>
</comment>
<feature type="region of interest" description="Disordered" evidence="4">
    <location>
        <begin position="419"/>
        <end position="511"/>
    </location>
</feature>
<dbReference type="GO" id="GO:0032465">
    <property type="term" value="P:regulation of cytokinesis"/>
    <property type="evidence" value="ECO:0007669"/>
    <property type="project" value="TreeGrafter"/>
</dbReference>
<feature type="compositionally biased region" description="Polar residues" evidence="4">
    <location>
        <begin position="34"/>
        <end position="51"/>
    </location>
</feature>
<dbReference type="EnsemblMetazoa" id="AAEL003535-RB">
    <property type="protein sequence ID" value="AAEL003535-PB"/>
    <property type="gene ID" value="AAEL003535"/>
</dbReference>
<feature type="region of interest" description="Disordered" evidence="4">
    <location>
        <begin position="207"/>
        <end position="258"/>
    </location>
</feature>
<feature type="compositionally biased region" description="Low complexity" evidence="4">
    <location>
        <begin position="207"/>
        <end position="216"/>
    </location>
</feature>
<evidence type="ECO:0000256" key="1">
    <source>
        <dbReference type="ARBA" id="ARBA00007791"/>
    </source>
</evidence>
<dbReference type="Gene3D" id="1.20.1170.10">
    <property type="match status" value="1"/>
</dbReference>
<reference evidence="5" key="2">
    <citation type="submission" date="2022-10" db="UniProtKB">
        <authorList>
            <consortium name="EnsemblMetazoa"/>
        </authorList>
    </citation>
    <scope>IDENTIFICATION</scope>
    <source>
        <strain evidence="5">LVP_AGWG</strain>
    </source>
</reference>
<feature type="compositionally biased region" description="Polar residues" evidence="4">
    <location>
        <begin position="297"/>
        <end position="307"/>
    </location>
</feature>
<dbReference type="GO" id="GO:1903566">
    <property type="term" value="P:positive regulation of protein localization to cilium"/>
    <property type="evidence" value="ECO:0007669"/>
    <property type="project" value="TreeGrafter"/>
</dbReference>
<dbReference type="GO" id="GO:0045724">
    <property type="term" value="P:positive regulation of cilium assembly"/>
    <property type="evidence" value="ECO:0007669"/>
    <property type="project" value="TreeGrafter"/>
</dbReference>
<dbReference type="GO" id="GO:0055037">
    <property type="term" value="C:recycling endosome"/>
    <property type="evidence" value="ECO:0007669"/>
    <property type="project" value="TreeGrafter"/>
</dbReference>
<feature type="region of interest" description="Disordered" evidence="4">
    <location>
        <begin position="278"/>
        <end position="337"/>
    </location>
</feature>
<reference evidence="5 6" key="1">
    <citation type="submission" date="2017-06" db="EMBL/GenBank/DDBJ databases">
        <title>Aedes aegypti genome working group (AGWG) sequencing and assembly.</title>
        <authorList>
            <consortium name="Aedes aegypti Genome Working Group (AGWG)"/>
            <person name="Matthews B.J."/>
        </authorList>
    </citation>
    <scope>NUCLEOTIDE SEQUENCE [LARGE SCALE GENOMIC DNA]</scope>
    <source>
        <strain evidence="5 6">LVP_AGWG</strain>
    </source>
</reference>
<dbReference type="GO" id="GO:0005813">
    <property type="term" value="C:centrosome"/>
    <property type="evidence" value="ECO:0007669"/>
    <property type="project" value="TreeGrafter"/>
</dbReference>
<dbReference type="GO" id="GO:0036064">
    <property type="term" value="C:ciliary basal body"/>
    <property type="evidence" value="ECO:0007669"/>
    <property type="project" value="TreeGrafter"/>
</dbReference>
<feature type="compositionally biased region" description="Polar residues" evidence="4">
    <location>
        <begin position="231"/>
        <end position="241"/>
    </location>
</feature>
<feature type="compositionally biased region" description="Low complexity" evidence="4">
    <location>
        <begin position="419"/>
        <end position="437"/>
    </location>
</feature>
<dbReference type="OrthoDB" id="6499155at2759"/>
<organism evidence="5 6">
    <name type="scientific">Aedes aegypti</name>
    <name type="common">Yellowfever mosquito</name>
    <name type="synonym">Culex aegypti</name>
    <dbReference type="NCBI Taxonomy" id="7159"/>
    <lineage>
        <taxon>Eukaryota</taxon>
        <taxon>Metazoa</taxon>
        <taxon>Ecdysozoa</taxon>
        <taxon>Arthropoda</taxon>
        <taxon>Hexapoda</taxon>
        <taxon>Insecta</taxon>
        <taxon>Pterygota</taxon>
        <taxon>Neoptera</taxon>
        <taxon>Endopterygota</taxon>
        <taxon>Diptera</taxon>
        <taxon>Nematocera</taxon>
        <taxon>Culicoidea</taxon>
        <taxon>Culicidae</taxon>
        <taxon>Culicinae</taxon>
        <taxon>Aedini</taxon>
        <taxon>Aedes</taxon>
        <taxon>Stegomyia</taxon>
    </lineage>
</organism>
<feature type="compositionally biased region" description="Polar residues" evidence="4">
    <location>
        <begin position="438"/>
        <end position="449"/>
    </location>
</feature>
<feature type="region of interest" description="Disordered" evidence="4">
    <location>
        <begin position="1"/>
        <end position="120"/>
    </location>
</feature>
<feature type="compositionally biased region" description="Low complexity" evidence="4">
    <location>
        <begin position="15"/>
        <end position="29"/>
    </location>
</feature>
<feature type="compositionally biased region" description="Polar residues" evidence="4">
    <location>
        <begin position="321"/>
        <end position="330"/>
    </location>
</feature>
<evidence type="ECO:0000313" key="6">
    <source>
        <dbReference type="Proteomes" id="UP000008820"/>
    </source>
</evidence>
<gene>
    <name evidence="5" type="primary">5578341</name>
</gene>
<feature type="region of interest" description="Disordered" evidence="4">
    <location>
        <begin position="670"/>
        <end position="697"/>
    </location>
</feature>
<feature type="compositionally biased region" description="Low complexity" evidence="4">
    <location>
        <begin position="66"/>
        <end position="91"/>
    </location>
</feature>
<evidence type="ECO:0000256" key="2">
    <source>
        <dbReference type="ARBA" id="ARBA00016007"/>
    </source>
</evidence>
<dbReference type="Proteomes" id="UP000008820">
    <property type="component" value="Chromosome 3"/>
</dbReference>
<dbReference type="GO" id="GO:0005769">
    <property type="term" value="C:early endosome"/>
    <property type="evidence" value="ECO:0007669"/>
    <property type="project" value="TreeGrafter"/>
</dbReference>
<dbReference type="PANTHER" id="PTHR31259:SF3">
    <property type="entry name" value="ENDOSOME-ASSOCIATED-TRAFFICKING REGULATOR 1"/>
    <property type="match status" value="1"/>
</dbReference>
<evidence type="ECO:0000256" key="3">
    <source>
        <dbReference type="ARBA" id="ARBA00023054"/>
    </source>
</evidence>
<name>A0A903TWX7_AEDAE</name>
<feature type="compositionally biased region" description="Gly residues" evidence="4">
    <location>
        <begin position="55"/>
        <end position="65"/>
    </location>
</feature>
<keyword evidence="3" id="KW-0175">Coiled coil</keyword>
<evidence type="ECO:0000313" key="5">
    <source>
        <dbReference type="EnsemblMetazoa" id="AAEL003535-PB"/>
    </source>
</evidence>
<dbReference type="GO" id="GO:0030496">
    <property type="term" value="C:midbody"/>
    <property type="evidence" value="ECO:0007669"/>
    <property type="project" value="TreeGrafter"/>
</dbReference>
<dbReference type="PANTHER" id="PTHR31259">
    <property type="entry name" value="ENDOSOME-ASSOCIATED TRAFFICKING REGULATOR 1"/>
    <property type="match status" value="1"/>
</dbReference>